<keyword evidence="2" id="KW-0808">Transferase</keyword>
<dbReference type="SUPFAM" id="SSF56112">
    <property type="entry name" value="Protein kinase-like (PK-like)"/>
    <property type="match status" value="1"/>
</dbReference>
<gene>
    <name evidence="2" type="ORF">FHX81_4299</name>
</gene>
<dbReference type="Gene3D" id="3.90.1200.10">
    <property type="match status" value="1"/>
</dbReference>
<comment type="caution">
    <text evidence="2">The sequence shown here is derived from an EMBL/GenBank/DDBJ whole genome shotgun (WGS) entry which is preliminary data.</text>
</comment>
<dbReference type="AlphaFoldDB" id="A0A543JGG5"/>
<dbReference type="Proteomes" id="UP000316628">
    <property type="component" value="Unassembled WGS sequence"/>
</dbReference>
<proteinExistence type="predicted"/>
<sequence>MDGRFTSAALTAVLARLCAQLGLAHRGARLVKFTSNAVFDLPEDRVVVRIVGSTTLRHRARKVVDVARWLASHGVPAVRLVEDVPQPLAVGEHLATVWHAVPSGGRPVDGRDLGRVLRQVHALPAPEFELPRWTPLDDVRRRIADAEELSAPDRRFLEDRCAEADHRLAELRTVLPQGVLHGDAHLGNLIPSPDGPVICDFDSTSVGPREWDLSTLPVGVARFGHPAEWYRQLADEYGFDVVRWAGFPVLREVRELKLTTSVLPIMRSHPGVRDELHSRLKALRVGDTTTPWTPYR</sequence>
<keyword evidence="3" id="KW-1185">Reference proteome</keyword>
<dbReference type="OrthoDB" id="3723194at2"/>
<name>A0A543JGG5_9PSEU</name>
<evidence type="ECO:0000313" key="3">
    <source>
        <dbReference type="Proteomes" id="UP000316628"/>
    </source>
</evidence>
<keyword evidence="2" id="KW-0418">Kinase</keyword>
<dbReference type="Pfam" id="PF01636">
    <property type="entry name" value="APH"/>
    <property type="match status" value="1"/>
</dbReference>
<dbReference type="InterPro" id="IPR011009">
    <property type="entry name" value="Kinase-like_dom_sf"/>
</dbReference>
<accession>A0A543JGG5</accession>
<feature type="domain" description="Aminoglycoside phosphotransferase" evidence="1">
    <location>
        <begin position="42"/>
        <end position="246"/>
    </location>
</feature>
<evidence type="ECO:0000313" key="2">
    <source>
        <dbReference type="EMBL" id="TQM81912.1"/>
    </source>
</evidence>
<reference evidence="2 3" key="1">
    <citation type="submission" date="2019-06" db="EMBL/GenBank/DDBJ databases">
        <title>Sequencing the genomes of 1000 actinobacteria strains.</title>
        <authorList>
            <person name="Klenk H.-P."/>
        </authorList>
    </citation>
    <scope>NUCLEOTIDE SEQUENCE [LARGE SCALE GENOMIC DNA]</scope>
    <source>
        <strain evidence="2 3">DSM 45456</strain>
    </source>
</reference>
<dbReference type="InterPro" id="IPR002575">
    <property type="entry name" value="Aminoglycoside_PTrfase"/>
</dbReference>
<dbReference type="GO" id="GO:0016301">
    <property type="term" value="F:kinase activity"/>
    <property type="evidence" value="ECO:0007669"/>
    <property type="project" value="UniProtKB-KW"/>
</dbReference>
<protein>
    <submittedName>
        <fullName evidence="2">Aminoglycoside phosphotransferase (APT) family kinase protein</fullName>
    </submittedName>
</protein>
<dbReference type="RefSeq" id="WP_141979810.1">
    <property type="nucleotide sequence ID" value="NZ_VFPP01000001.1"/>
</dbReference>
<evidence type="ECO:0000259" key="1">
    <source>
        <dbReference type="Pfam" id="PF01636"/>
    </source>
</evidence>
<dbReference type="EMBL" id="VFPP01000001">
    <property type="protein sequence ID" value="TQM81912.1"/>
    <property type="molecule type" value="Genomic_DNA"/>
</dbReference>
<organism evidence="2 3">
    <name type="scientific">Saccharothrix saharensis</name>
    <dbReference type="NCBI Taxonomy" id="571190"/>
    <lineage>
        <taxon>Bacteria</taxon>
        <taxon>Bacillati</taxon>
        <taxon>Actinomycetota</taxon>
        <taxon>Actinomycetes</taxon>
        <taxon>Pseudonocardiales</taxon>
        <taxon>Pseudonocardiaceae</taxon>
        <taxon>Saccharothrix</taxon>
    </lineage>
</organism>